<keyword evidence="5" id="KW-0547">Nucleotide-binding</keyword>
<dbReference type="Pfam" id="PF00781">
    <property type="entry name" value="DAGK_cat"/>
    <property type="match status" value="1"/>
</dbReference>
<dbReference type="SUPFAM" id="SSF111331">
    <property type="entry name" value="NAD kinase/diacylglycerol kinase-like"/>
    <property type="match status" value="1"/>
</dbReference>
<evidence type="ECO:0000256" key="7">
    <source>
        <dbReference type="ARBA" id="ARBA00022840"/>
    </source>
</evidence>
<evidence type="ECO:0000313" key="13">
    <source>
        <dbReference type="Proteomes" id="UP000043699"/>
    </source>
</evidence>
<organism evidence="12 13">
    <name type="scientific">Planococcus massiliensis</name>
    <dbReference type="NCBI Taxonomy" id="1499687"/>
    <lineage>
        <taxon>Bacteria</taxon>
        <taxon>Bacillati</taxon>
        <taxon>Bacillota</taxon>
        <taxon>Bacilli</taxon>
        <taxon>Bacillales</taxon>
        <taxon>Caryophanaceae</taxon>
        <taxon>Planococcus</taxon>
    </lineage>
</organism>
<keyword evidence="8" id="KW-0443">Lipid metabolism</keyword>
<comment type="similarity">
    <text evidence="2">Belongs to the diacylglycerol/lipid kinase family.</text>
</comment>
<reference evidence="12 13" key="1">
    <citation type="submission" date="2014-09" db="EMBL/GenBank/DDBJ databases">
        <authorList>
            <person name="Urmite Genomes Urmite Genomes"/>
        </authorList>
    </citation>
    <scope>NUCLEOTIDE SEQUENCE [LARGE SCALE GENOMIC DNA]</scope>
    <source>
        <strain evidence="12 13">ES2</strain>
    </source>
</reference>
<comment type="cofactor">
    <cofactor evidence="1">
        <name>Mg(2+)</name>
        <dbReference type="ChEBI" id="CHEBI:18420"/>
    </cofactor>
</comment>
<keyword evidence="9" id="KW-0594">Phospholipid biosynthesis</keyword>
<dbReference type="GO" id="GO:0016301">
    <property type="term" value="F:kinase activity"/>
    <property type="evidence" value="ECO:0007669"/>
    <property type="project" value="UniProtKB-KW"/>
</dbReference>
<keyword evidence="6 12" id="KW-0418">Kinase</keyword>
<sequence>MKTLFIINPAAGNGNAMKKWRTFNKTLDFPFEAKITEYAGHAIRIVKSLQQSEDSYLVIGFGGDGTQREITIGAAGAKNLVVGSVAAGSGNDFGRGFQSFKDGPAISDFLKSPKSSIEDLGEFSNGEMHQFVSSSGIGFDAEICEVVNRSRLKKYLNRIGAGKLVYLMYVVLTLIRFQKFDLTLHLDGEEKEFRDVWFATIHNQPYFGGGMKISPHSKTDDGLLELTVVHGISRLKLLLVFGTVFSGAHTRFKEVAQFSAKEILAATPHHSVHRHVDGDAIAKTDLAETVTYAVSASKWQVIQQ</sequence>
<proteinExistence type="inferred from homology"/>
<dbReference type="InterPro" id="IPR016064">
    <property type="entry name" value="NAD/diacylglycerol_kinase_sf"/>
</dbReference>
<dbReference type="InterPro" id="IPR001206">
    <property type="entry name" value="Diacylglycerol_kinase_cat_dom"/>
</dbReference>
<dbReference type="PROSITE" id="PS50146">
    <property type="entry name" value="DAGK"/>
    <property type="match status" value="1"/>
</dbReference>
<dbReference type="Proteomes" id="UP000043699">
    <property type="component" value="Unassembled WGS sequence"/>
</dbReference>
<dbReference type="GO" id="GO:0008654">
    <property type="term" value="P:phospholipid biosynthetic process"/>
    <property type="evidence" value="ECO:0007669"/>
    <property type="project" value="UniProtKB-KW"/>
</dbReference>
<evidence type="ECO:0000256" key="5">
    <source>
        <dbReference type="ARBA" id="ARBA00022741"/>
    </source>
</evidence>
<evidence type="ECO:0000256" key="2">
    <source>
        <dbReference type="ARBA" id="ARBA00005983"/>
    </source>
</evidence>
<evidence type="ECO:0000256" key="8">
    <source>
        <dbReference type="ARBA" id="ARBA00023098"/>
    </source>
</evidence>
<dbReference type="Gene3D" id="3.40.50.10330">
    <property type="entry name" value="Probable inorganic polyphosphate/atp-NAD kinase, domain 1"/>
    <property type="match status" value="1"/>
</dbReference>
<dbReference type="EMBL" id="CCXS01000001">
    <property type="protein sequence ID" value="CEG23304.1"/>
    <property type="molecule type" value="Genomic_DNA"/>
</dbReference>
<evidence type="ECO:0000256" key="4">
    <source>
        <dbReference type="ARBA" id="ARBA00022679"/>
    </source>
</evidence>
<protein>
    <submittedName>
        <fullName evidence="12">Putative lipid kinase YtlR</fullName>
    </submittedName>
</protein>
<dbReference type="InterPro" id="IPR017438">
    <property type="entry name" value="ATP-NAD_kinase_N"/>
</dbReference>
<dbReference type="GO" id="GO:0005524">
    <property type="term" value="F:ATP binding"/>
    <property type="evidence" value="ECO:0007669"/>
    <property type="project" value="UniProtKB-KW"/>
</dbReference>
<keyword evidence="4" id="KW-0808">Transferase</keyword>
<accession>A0A098ELW0</accession>
<dbReference type="PANTHER" id="PTHR12358">
    <property type="entry name" value="SPHINGOSINE KINASE"/>
    <property type="match status" value="1"/>
</dbReference>
<name>A0A098ELW0_9BACL</name>
<dbReference type="InterPro" id="IPR045540">
    <property type="entry name" value="YegS/DAGK_C"/>
</dbReference>
<dbReference type="OrthoDB" id="9786026at2"/>
<keyword evidence="10" id="KW-1208">Phospholipid metabolism</keyword>
<gene>
    <name evidence="12" type="primary">ytlR</name>
    <name evidence="12" type="ORF">BN1080_02255</name>
</gene>
<dbReference type="AlphaFoldDB" id="A0A098ELW0"/>
<dbReference type="Gene3D" id="2.60.200.40">
    <property type="match status" value="1"/>
</dbReference>
<dbReference type="InterPro" id="IPR050187">
    <property type="entry name" value="Lipid_Phosphate_FormReg"/>
</dbReference>
<dbReference type="Pfam" id="PF19279">
    <property type="entry name" value="YegS_C"/>
    <property type="match status" value="1"/>
</dbReference>
<evidence type="ECO:0000313" key="12">
    <source>
        <dbReference type="EMBL" id="CEG23304.1"/>
    </source>
</evidence>
<dbReference type="RefSeq" id="WP_052652076.1">
    <property type="nucleotide sequence ID" value="NZ_CCXS01000001.1"/>
</dbReference>
<keyword evidence="13" id="KW-1185">Reference proteome</keyword>
<dbReference type="PANTHER" id="PTHR12358:SF54">
    <property type="entry name" value="SPHINGOSINE KINASE RELATED PROTEIN"/>
    <property type="match status" value="1"/>
</dbReference>
<feature type="domain" description="DAGKc" evidence="11">
    <location>
        <begin position="1"/>
        <end position="95"/>
    </location>
</feature>
<evidence type="ECO:0000256" key="1">
    <source>
        <dbReference type="ARBA" id="ARBA00001946"/>
    </source>
</evidence>
<dbReference type="STRING" id="1499687.BN1080_02255"/>
<evidence type="ECO:0000256" key="10">
    <source>
        <dbReference type="ARBA" id="ARBA00023264"/>
    </source>
</evidence>
<evidence type="ECO:0000256" key="3">
    <source>
        <dbReference type="ARBA" id="ARBA00022516"/>
    </source>
</evidence>
<keyword evidence="7" id="KW-0067">ATP-binding</keyword>
<evidence type="ECO:0000256" key="6">
    <source>
        <dbReference type="ARBA" id="ARBA00022777"/>
    </source>
</evidence>
<keyword evidence="3" id="KW-0444">Lipid biosynthesis</keyword>
<evidence type="ECO:0000259" key="11">
    <source>
        <dbReference type="PROSITE" id="PS50146"/>
    </source>
</evidence>
<evidence type="ECO:0000256" key="9">
    <source>
        <dbReference type="ARBA" id="ARBA00023209"/>
    </source>
</evidence>